<sequence>MMSEELKTAHFAKMQDMARRYLEPAPYVDRVGHVCRNGSDAELHAFLGDVIYMLDGPEQRVAFPNAALATPTAQPVEARDEWVMVNRLRDEEADTVTILCDNPEGPPNNAVECSGFWTGFADRRFEGATIAEALAVAVAAKDEAAHIGYPPIIYDDKVIAKAMNASAQPVEGIEQARECDVERVAEAMRAWATDGADIQSKYYAIDRGKRVQSFDDRDEAHLFARRLNALAAIAAMQPTIDAAISGERANAYIAGATDVHNHWAAGNVEPDPDFGEAASDYAAQFTIRTPPIDHGPGESSGGAEGDVGTTVQRVKDILRGPDGEEYTDSGMENAFFRWPTIARAIAAALSGASEVVESQKEDVRSIPNQICSHDWQESVSSQFSNEYRVEVYCPKCCTYGEKEYETGEITWPCT</sequence>
<dbReference type="AlphaFoldDB" id="A0A494TQ82"/>
<reference evidence="1 2" key="1">
    <citation type="submission" date="2018-09" db="EMBL/GenBank/DDBJ databases">
        <title>Sphingomonas peninsula sp. nov., isolated from fildes peninsula, Antarctic soil.</title>
        <authorList>
            <person name="Yingchao G."/>
        </authorList>
    </citation>
    <scope>NUCLEOTIDE SEQUENCE [LARGE SCALE GENOMIC DNA]</scope>
    <source>
        <strain evidence="1 2">YZ-8</strain>
    </source>
</reference>
<dbReference type="EMBL" id="CP032829">
    <property type="protein sequence ID" value="AYJ87628.1"/>
    <property type="molecule type" value="Genomic_DNA"/>
</dbReference>
<gene>
    <name evidence="1" type="ORF">D3Y57_19015</name>
</gene>
<dbReference type="OrthoDB" id="7707694at2"/>
<keyword evidence="2" id="KW-1185">Reference proteome</keyword>
<dbReference type="RefSeq" id="WP_121155194.1">
    <property type="nucleotide sequence ID" value="NZ_CP032829.1"/>
</dbReference>
<protein>
    <submittedName>
        <fullName evidence="1">Uncharacterized protein</fullName>
    </submittedName>
</protein>
<proteinExistence type="predicted"/>
<dbReference type="Proteomes" id="UP000276254">
    <property type="component" value="Chromosome"/>
</dbReference>
<evidence type="ECO:0000313" key="2">
    <source>
        <dbReference type="Proteomes" id="UP000276254"/>
    </source>
</evidence>
<organism evidence="1 2">
    <name type="scientific">Sphingomonas paeninsulae</name>
    <dbReference type="NCBI Taxonomy" id="2319844"/>
    <lineage>
        <taxon>Bacteria</taxon>
        <taxon>Pseudomonadati</taxon>
        <taxon>Pseudomonadota</taxon>
        <taxon>Alphaproteobacteria</taxon>
        <taxon>Sphingomonadales</taxon>
        <taxon>Sphingomonadaceae</taxon>
        <taxon>Sphingomonas</taxon>
    </lineage>
</organism>
<accession>A0A494TQ82</accession>
<evidence type="ECO:0000313" key="1">
    <source>
        <dbReference type="EMBL" id="AYJ87628.1"/>
    </source>
</evidence>
<name>A0A494TQ82_SPHPE</name>
<dbReference type="KEGG" id="spha:D3Y57_19015"/>